<accession>A0A0H4PVY0</accession>
<proteinExistence type="predicted"/>
<gene>
    <name evidence="3" type="ORF">CA2015_3144</name>
</gene>
<evidence type="ECO:0000259" key="2">
    <source>
        <dbReference type="Pfam" id="PF16130"/>
    </source>
</evidence>
<keyword evidence="4" id="KW-1185">Reference proteome</keyword>
<name>A0A0H4PVY0_9BACT</name>
<dbReference type="OrthoDB" id="1204817at2"/>
<dbReference type="AlphaFoldDB" id="A0A0H4PVY0"/>
<dbReference type="InterPro" id="IPR032295">
    <property type="entry name" value="DUF4842"/>
</dbReference>
<reference evidence="3 4" key="1">
    <citation type="submission" date="2015-07" db="EMBL/GenBank/DDBJ databases">
        <authorList>
            <person name="Kim K.M."/>
        </authorList>
    </citation>
    <scope>NUCLEOTIDE SEQUENCE [LARGE SCALE GENOMIC DNA]</scope>
    <source>
        <strain evidence="3 4">KCTC 12363</strain>
    </source>
</reference>
<dbReference type="PATRIC" id="fig|320787.5.peg.3434"/>
<feature type="domain" description="DUF4114" evidence="1">
    <location>
        <begin position="291"/>
        <end position="376"/>
    </location>
</feature>
<evidence type="ECO:0000313" key="3">
    <source>
        <dbReference type="EMBL" id="AKP52542.1"/>
    </source>
</evidence>
<dbReference type="InterPro" id="IPR025193">
    <property type="entry name" value="DUF4114"/>
</dbReference>
<sequence>MKNNSLLLILGLVVSLTACDPNDELVNSGTKEGYLGMELPSGFDFSTTKKVTFNLSATNRDDNPIPFVVYKIYDNNPLKGGELLQTVRLNEQGTATTFIDIPGYLEELWVRSDYIGVEPVAIIPLTGTQATYAYSAANPSILPDDYYESEEGNTNARIASTNEDFLTLGSWNSQGKPNYLLTPDKITTQLLKNINTSLPEQSDVRKHNPKVLEEKYERELFVSEDAEVWVTYVHTGGSYRNSIGYYYYKKGEAPKTAADIKNKTIIFPNAQAGILSSGDKVKLNGPKDGAFEKDTYIGWFLISNGWQRNNVSNGNGIFYADKDLNTDNKNTAVRDQMAFLYDATARVLLLSWEDIRRDYRDCDHDFNDVLFYASWNPITSVDVSDYVPIDTSEKDNDKDGVADNEDAYPEDAERAFNNYSPGPNTFGTLLFEDLWPSFGDYDMNDLVIDYNVNEISNAKNHIKEIQLTTVVRATGAGYRNGFGIQLPVSADQVLSVEGNRLKTGKIKTLSNGVEQGQNLATVIIIDDVNDKLPFLANVSTDNPHQEEDTIRVKIVFEEAIQKADLGAAPYNPFMIINQERGREVHLMNKQPTDLMDKDLFKTGDDISSTMDGKYFLSEKGFNWALHIPKSIPYTQEKVDFTKAYSRFSDWAKSGGRSYLDWYLDTDGQLNTSVIYKK</sequence>
<dbReference type="InterPro" id="IPR031025">
    <property type="entry name" value="LruC_dom"/>
</dbReference>
<dbReference type="RefSeq" id="WP_048642743.1">
    <property type="nucleotide sequence ID" value="NZ_CP012040.1"/>
</dbReference>
<evidence type="ECO:0000313" key="4">
    <source>
        <dbReference type="Proteomes" id="UP000036520"/>
    </source>
</evidence>
<dbReference type="NCBIfam" id="TIGR04456">
    <property type="entry name" value="LruC_dom"/>
    <property type="match status" value="1"/>
</dbReference>
<feature type="domain" description="DUF4842" evidence="2">
    <location>
        <begin position="460"/>
        <end position="662"/>
    </location>
</feature>
<protein>
    <recommendedName>
        <fullName evidence="5">DUF4842 domain-containing protein</fullName>
    </recommendedName>
</protein>
<dbReference type="Pfam" id="PF16130">
    <property type="entry name" value="DUF4842"/>
    <property type="match status" value="1"/>
</dbReference>
<dbReference type="STRING" id="320787.CA2015_3144"/>
<evidence type="ECO:0000259" key="1">
    <source>
        <dbReference type="Pfam" id="PF13448"/>
    </source>
</evidence>
<organism evidence="3 4">
    <name type="scientific">Cyclobacterium amurskyense</name>
    <dbReference type="NCBI Taxonomy" id="320787"/>
    <lineage>
        <taxon>Bacteria</taxon>
        <taxon>Pseudomonadati</taxon>
        <taxon>Bacteroidota</taxon>
        <taxon>Cytophagia</taxon>
        <taxon>Cytophagales</taxon>
        <taxon>Cyclobacteriaceae</taxon>
        <taxon>Cyclobacterium</taxon>
    </lineage>
</organism>
<dbReference type="EMBL" id="CP012040">
    <property type="protein sequence ID" value="AKP52542.1"/>
    <property type="molecule type" value="Genomic_DNA"/>
</dbReference>
<dbReference type="KEGG" id="camu:CA2015_3144"/>
<dbReference type="PROSITE" id="PS51257">
    <property type="entry name" value="PROKAR_LIPOPROTEIN"/>
    <property type="match status" value="1"/>
</dbReference>
<dbReference type="Pfam" id="PF13448">
    <property type="entry name" value="DUF4114"/>
    <property type="match status" value="1"/>
</dbReference>
<dbReference type="Proteomes" id="UP000036520">
    <property type="component" value="Chromosome"/>
</dbReference>
<evidence type="ECO:0008006" key="5">
    <source>
        <dbReference type="Google" id="ProtNLM"/>
    </source>
</evidence>